<dbReference type="Gene3D" id="3.40.50.12780">
    <property type="entry name" value="N-terminal domain of ligase-like"/>
    <property type="match status" value="1"/>
</dbReference>
<evidence type="ECO:0000256" key="2">
    <source>
        <dbReference type="ARBA" id="ARBA00005005"/>
    </source>
</evidence>
<evidence type="ECO:0000313" key="9">
    <source>
        <dbReference type="Proteomes" id="UP000193427"/>
    </source>
</evidence>
<dbReference type="PANTHER" id="PTHR43767">
    <property type="entry name" value="LONG-CHAIN-FATTY-ACID--COA LIGASE"/>
    <property type="match status" value="1"/>
</dbReference>
<proteinExistence type="predicted"/>
<evidence type="ECO:0000256" key="5">
    <source>
        <dbReference type="ARBA" id="ARBA00026121"/>
    </source>
</evidence>
<dbReference type="InterPro" id="IPR000873">
    <property type="entry name" value="AMP-dep_synth/lig_dom"/>
</dbReference>
<keyword evidence="9" id="KW-1185">Reference proteome</keyword>
<dbReference type="KEGG" id="rgu:A4W93_06455"/>
<dbReference type="EMBL" id="CP015118">
    <property type="protein sequence ID" value="ARN19584.1"/>
    <property type="molecule type" value="Genomic_DNA"/>
</dbReference>
<evidence type="ECO:0000313" key="8">
    <source>
        <dbReference type="EMBL" id="ARN19584.1"/>
    </source>
</evidence>
<comment type="pathway">
    <text evidence="2">Lipid metabolism; fatty acid beta-oxidation.</text>
</comment>
<protein>
    <recommendedName>
        <fullName evidence="6">Long-chain-fatty-acid--CoA ligase</fullName>
        <ecNumber evidence="5">6.2.1.3</ecNumber>
    </recommendedName>
    <alternativeName>
        <fullName evidence="7">Long-chain acyl-CoA synthetase</fullName>
    </alternativeName>
</protein>
<dbReference type="Gene3D" id="3.30.300.30">
    <property type="match status" value="1"/>
</dbReference>
<dbReference type="InterPro" id="IPR020845">
    <property type="entry name" value="AMP-binding_CS"/>
</dbReference>
<comment type="subcellular location">
    <subcellularLocation>
        <location evidence="1">Membrane</location>
        <topology evidence="1">Peripheral membrane protein</topology>
    </subcellularLocation>
</comment>
<evidence type="ECO:0000256" key="3">
    <source>
        <dbReference type="ARBA" id="ARBA00022598"/>
    </source>
</evidence>
<dbReference type="PANTHER" id="PTHR43767:SF8">
    <property type="entry name" value="LONG-CHAIN-FATTY-ACID--COA LIGASE"/>
    <property type="match status" value="1"/>
</dbReference>
<keyword evidence="4" id="KW-0472">Membrane</keyword>
<organism evidence="8 9">
    <name type="scientific">Piscinibacter gummiphilus</name>
    <dbReference type="NCBI Taxonomy" id="946333"/>
    <lineage>
        <taxon>Bacteria</taxon>
        <taxon>Pseudomonadati</taxon>
        <taxon>Pseudomonadota</taxon>
        <taxon>Betaproteobacteria</taxon>
        <taxon>Burkholderiales</taxon>
        <taxon>Sphaerotilaceae</taxon>
        <taxon>Piscinibacter</taxon>
    </lineage>
</organism>
<gene>
    <name evidence="8" type="ORF">A4W93_06455</name>
</gene>
<keyword evidence="3 8" id="KW-0436">Ligase</keyword>
<reference evidence="8 9" key="1">
    <citation type="submission" date="2016-04" db="EMBL/GenBank/DDBJ databases">
        <title>Complete genome sequence of natural rubber-degrading, novel Gram-negative bacterium, Rhizobacter gummiphilus strain NS21.</title>
        <authorList>
            <person name="Tabata M."/>
            <person name="Kasai D."/>
            <person name="Fukuda M."/>
        </authorList>
    </citation>
    <scope>NUCLEOTIDE SEQUENCE [LARGE SCALE GENOMIC DNA]</scope>
    <source>
        <strain evidence="8 9">NS21</strain>
    </source>
</reference>
<dbReference type="Pfam" id="PF00501">
    <property type="entry name" value="AMP-binding"/>
    <property type="match status" value="1"/>
</dbReference>
<accession>A0A1W6L5P7</accession>
<dbReference type="InterPro" id="IPR050237">
    <property type="entry name" value="ATP-dep_AMP-bd_enzyme"/>
</dbReference>
<dbReference type="InterPro" id="IPR045851">
    <property type="entry name" value="AMP-bd_C_sf"/>
</dbReference>
<dbReference type="OrthoDB" id="9766486at2"/>
<sequence length="559" mass="59842">MNDRPWLAEYPAGVPHDVDTSEYPSVVSLMEESFALYGDAVAYRLGPQSLSYSALDRCSLAFASYLQARGLVRNDRVAIMLPNLLHYPVAAAGTLRAGLIAVNVNPLYTPRELEHQLRDSGARALVIFAPIFQGMGDALQTMLKGLGIETVVLANPADRLSPGPESSAIADGPGAIAFDLALAQGSAQAFQRPTLAPEDIAVLQYTGGTTGVSKGASLSHRALLANVLGAESWLQTGWQRRTITGQLNIVCALPLYHVFAFTTCALLGMRTGAQVLLIPNARDMAQTLALLRPHKLHVFPAVNTLFNGLAAHPDFASLDFSELCVSVGGGTAVMPSVAERWLTLTGCPIVEGYGLSETTAAITCNRADSDTFTGTVGLPFPGAEIRIVGDDGQRLKAGEAGEIVVRGPQLMSGYWGRPDESAAAMTPDGFFKTGDVGTMDERGYVRIVDRKKDMVLVSGFNVYPNEVEAVVSSMPGVAECAVIGVPDSQTGESVQLFVVPRDASLHVDDVRAFCEAQLTGYKRPRTIELRAELPKSPVGKVLRRELKDEMLKRRTSDAQ</sequence>
<evidence type="ECO:0000256" key="6">
    <source>
        <dbReference type="ARBA" id="ARBA00039545"/>
    </source>
</evidence>
<dbReference type="Pfam" id="PF13193">
    <property type="entry name" value="AMP-binding_C"/>
    <property type="match status" value="1"/>
</dbReference>
<evidence type="ECO:0000256" key="4">
    <source>
        <dbReference type="ARBA" id="ARBA00023136"/>
    </source>
</evidence>
<dbReference type="PROSITE" id="PS00455">
    <property type="entry name" value="AMP_BINDING"/>
    <property type="match status" value="1"/>
</dbReference>
<dbReference type="SUPFAM" id="SSF56801">
    <property type="entry name" value="Acetyl-CoA synthetase-like"/>
    <property type="match status" value="1"/>
</dbReference>
<evidence type="ECO:0000256" key="1">
    <source>
        <dbReference type="ARBA" id="ARBA00004170"/>
    </source>
</evidence>
<evidence type="ECO:0000256" key="7">
    <source>
        <dbReference type="ARBA" id="ARBA00042773"/>
    </source>
</evidence>
<dbReference type="CDD" id="cd05936">
    <property type="entry name" value="FC-FACS_FadD_like"/>
    <property type="match status" value="1"/>
</dbReference>
<dbReference type="GO" id="GO:0016020">
    <property type="term" value="C:membrane"/>
    <property type="evidence" value="ECO:0007669"/>
    <property type="project" value="UniProtKB-SubCell"/>
</dbReference>
<dbReference type="AlphaFoldDB" id="A0A1W6L5P7"/>
<dbReference type="InterPro" id="IPR042099">
    <property type="entry name" value="ANL_N_sf"/>
</dbReference>
<dbReference type="STRING" id="946333.A4W93_06455"/>
<dbReference type="RefSeq" id="WP_085749845.1">
    <property type="nucleotide sequence ID" value="NZ_BSPR01000003.1"/>
</dbReference>
<name>A0A1W6L5P7_9BURK</name>
<dbReference type="EC" id="6.2.1.3" evidence="5"/>
<dbReference type="Proteomes" id="UP000193427">
    <property type="component" value="Chromosome"/>
</dbReference>
<dbReference type="GO" id="GO:0004467">
    <property type="term" value="F:long-chain fatty acid-CoA ligase activity"/>
    <property type="evidence" value="ECO:0007669"/>
    <property type="project" value="UniProtKB-EC"/>
</dbReference>
<dbReference type="InterPro" id="IPR025110">
    <property type="entry name" value="AMP-bd_C"/>
</dbReference>